<dbReference type="Proteomes" id="UP001152531">
    <property type="component" value="Unassembled WGS sequence"/>
</dbReference>
<evidence type="ECO:0000313" key="2">
    <source>
        <dbReference type="Proteomes" id="UP001152531"/>
    </source>
</evidence>
<sequence>MLIWFWLVQLSVVLANQDFYKNNENIFELHSGNFDKVVRSTNYTTIVEFYAPWCGYCKQLKPVYEKLGRFMASDSKLAVNVATVNCDRSVNKQLCAKEQVTGFPTIKIYRPPKVDLEKPSKSSRHASEIYNGERGLKSIINFVNSRIKNYVKKVKADTVNEWIEKKGDYKVILVTESTSVTPMLKTLAIDFLGEVEFSYIHAKSSITIDLLDQSLEVTERPTIFFVNKQTNEVRRWEGGKDKVEISKWIMESGVTPVEGILSKKGKASLKYRLGKKKIVHDEL</sequence>
<keyword evidence="2" id="KW-1185">Reference proteome</keyword>
<proteinExistence type="predicted"/>
<organism evidence="1 2">
    <name type="scientific">[Candida] jaroonii</name>
    <dbReference type="NCBI Taxonomy" id="467808"/>
    <lineage>
        <taxon>Eukaryota</taxon>
        <taxon>Fungi</taxon>
        <taxon>Dikarya</taxon>
        <taxon>Ascomycota</taxon>
        <taxon>Saccharomycotina</taxon>
        <taxon>Pichiomycetes</taxon>
        <taxon>Debaryomycetaceae</taxon>
        <taxon>Yamadazyma</taxon>
    </lineage>
</organism>
<evidence type="ECO:0000313" key="1">
    <source>
        <dbReference type="EMBL" id="CAH6723539.1"/>
    </source>
</evidence>
<accession>A0ACA9YFQ3</accession>
<gene>
    <name evidence="1" type="ORF">CLIB1444_16S01068</name>
</gene>
<name>A0ACA9YFQ3_9ASCO</name>
<reference evidence="1" key="1">
    <citation type="submission" date="2022-06" db="EMBL/GenBank/DDBJ databases">
        <authorList>
            <person name="Legras J.-L."/>
            <person name="Devillers H."/>
            <person name="Grondin C."/>
        </authorList>
    </citation>
    <scope>NUCLEOTIDE SEQUENCE</scope>
    <source>
        <strain evidence="1">CLIB 1444</strain>
    </source>
</reference>
<dbReference type="EMBL" id="CALSDN010000016">
    <property type="protein sequence ID" value="CAH6723539.1"/>
    <property type="molecule type" value="Genomic_DNA"/>
</dbReference>
<protein>
    <submittedName>
        <fullName evidence="1">Protein disulfide-isomerase Mpd1p</fullName>
    </submittedName>
</protein>
<comment type="caution">
    <text evidence="1">The sequence shown here is derived from an EMBL/GenBank/DDBJ whole genome shotgun (WGS) entry which is preliminary data.</text>
</comment>